<dbReference type="RefSeq" id="WP_090972076.1">
    <property type="nucleotide sequence ID" value="NZ_FOLL01000003.1"/>
</dbReference>
<keyword evidence="2" id="KW-1185">Reference proteome</keyword>
<accession>A0A1I1FW36</accession>
<evidence type="ECO:0000313" key="2">
    <source>
        <dbReference type="Proteomes" id="UP000199577"/>
    </source>
</evidence>
<evidence type="ECO:0000313" key="1">
    <source>
        <dbReference type="EMBL" id="SFC03667.1"/>
    </source>
</evidence>
<proteinExistence type="predicted"/>
<dbReference type="Proteomes" id="UP000199577">
    <property type="component" value="Unassembled WGS sequence"/>
</dbReference>
<reference evidence="1 2" key="1">
    <citation type="submission" date="2016-10" db="EMBL/GenBank/DDBJ databases">
        <authorList>
            <person name="de Groot N.N."/>
        </authorList>
    </citation>
    <scope>NUCLEOTIDE SEQUENCE [LARGE SCALE GENOMIC DNA]</scope>
    <source>
        <strain evidence="1 2">DSM 22900</strain>
    </source>
</reference>
<organism evidence="1 2">
    <name type="scientific">Parapedobacter composti</name>
    <dbReference type="NCBI Taxonomy" id="623281"/>
    <lineage>
        <taxon>Bacteria</taxon>
        <taxon>Pseudomonadati</taxon>
        <taxon>Bacteroidota</taxon>
        <taxon>Sphingobacteriia</taxon>
        <taxon>Sphingobacteriales</taxon>
        <taxon>Sphingobacteriaceae</taxon>
        <taxon>Parapedobacter</taxon>
    </lineage>
</organism>
<sequence length="120" mass="12991">MKKIISISGIAAVMITLGVISYQVLAGEKGSDETTMLQPTWWVFNMPAEGNYAEEALKAENYSPYTGAGDPECLIGNRVCAVKLIEGDVEGQPDQDALDALAADIANNTHDEDLLRFEQI</sequence>
<protein>
    <submittedName>
        <fullName evidence="1">Uncharacterized protein</fullName>
    </submittedName>
</protein>
<dbReference type="EMBL" id="FOLL01000003">
    <property type="protein sequence ID" value="SFC03667.1"/>
    <property type="molecule type" value="Genomic_DNA"/>
</dbReference>
<dbReference type="AlphaFoldDB" id="A0A1I1FW36"/>
<gene>
    <name evidence="1" type="ORF">SAMN05421747_103201</name>
</gene>
<name>A0A1I1FW36_9SPHI</name>